<evidence type="ECO:0000313" key="3">
    <source>
        <dbReference type="Proteomes" id="UP000265520"/>
    </source>
</evidence>
<evidence type="ECO:0000256" key="1">
    <source>
        <dbReference type="SAM" id="MobiDB-lite"/>
    </source>
</evidence>
<reference evidence="2 3" key="1">
    <citation type="journal article" date="2018" name="Front. Plant Sci.">
        <title>Red Clover (Trifolium pratense) and Zigzag Clover (T. medium) - A Picture of Genomic Similarities and Differences.</title>
        <authorList>
            <person name="Dluhosova J."/>
            <person name="Istvanek J."/>
            <person name="Nedelnik J."/>
            <person name="Repkova J."/>
        </authorList>
    </citation>
    <scope>NUCLEOTIDE SEQUENCE [LARGE SCALE GENOMIC DNA]</scope>
    <source>
        <strain evidence="3">cv. 10/8</strain>
        <tissue evidence="2">Leaf</tissue>
    </source>
</reference>
<feature type="non-terminal residue" evidence="2">
    <location>
        <position position="65"/>
    </location>
</feature>
<dbReference type="Proteomes" id="UP000265520">
    <property type="component" value="Unassembled WGS sequence"/>
</dbReference>
<evidence type="ECO:0000313" key="2">
    <source>
        <dbReference type="EMBL" id="MCI70240.1"/>
    </source>
</evidence>
<dbReference type="AlphaFoldDB" id="A0A392UCU0"/>
<feature type="region of interest" description="Disordered" evidence="1">
    <location>
        <begin position="27"/>
        <end position="65"/>
    </location>
</feature>
<name>A0A392UCU0_9FABA</name>
<organism evidence="2 3">
    <name type="scientific">Trifolium medium</name>
    <dbReference type="NCBI Taxonomy" id="97028"/>
    <lineage>
        <taxon>Eukaryota</taxon>
        <taxon>Viridiplantae</taxon>
        <taxon>Streptophyta</taxon>
        <taxon>Embryophyta</taxon>
        <taxon>Tracheophyta</taxon>
        <taxon>Spermatophyta</taxon>
        <taxon>Magnoliopsida</taxon>
        <taxon>eudicotyledons</taxon>
        <taxon>Gunneridae</taxon>
        <taxon>Pentapetalae</taxon>
        <taxon>rosids</taxon>
        <taxon>fabids</taxon>
        <taxon>Fabales</taxon>
        <taxon>Fabaceae</taxon>
        <taxon>Papilionoideae</taxon>
        <taxon>50 kb inversion clade</taxon>
        <taxon>NPAAA clade</taxon>
        <taxon>Hologalegina</taxon>
        <taxon>IRL clade</taxon>
        <taxon>Trifolieae</taxon>
        <taxon>Trifolium</taxon>
    </lineage>
</organism>
<accession>A0A392UCU0</accession>
<protein>
    <submittedName>
        <fullName evidence="2">Uncharacterized protein</fullName>
    </submittedName>
</protein>
<feature type="non-terminal residue" evidence="2">
    <location>
        <position position="1"/>
    </location>
</feature>
<sequence>KNASESVVVKDARASDDQVVLKDAVIPNSPVNLGGNMSGDTVVNSQDDESMKTVTEDGASPGKQT</sequence>
<keyword evidence="3" id="KW-1185">Reference proteome</keyword>
<proteinExistence type="predicted"/>
<comment type="caution">
    <text evidence="2">The sequence shown here is derived from an EMBL/GenBank/DDBJ whole genome shotgun (WGS) entry which is preliminary data.</text>
</comment>
<dbReference type="EMBL" id="LXQA010771592">
    <property type="protein sequence ID" value="MCI70240.1"/>
    <property type="molecule type" value="Genomic_DNA"/>
</dbReference>